<dbReference type="RefSeq" id="WP_102243487.1">
    <property type="nucleotide sequence ID" value="NZ_CP025704.1"/>
</dbReference>
<sequence>MKTMLSLALLLTSISSFAFEQKATLDFTNTYANTNAGLYEMTVNLSAKKTVSETTLSFSTHRDDNDLFCVTTANFEVGEMNFKLADKNTGWTKNITKKVFASITHQSDDETCETNLEKFAGSTNLYASLSLEGAIALPVKAPFDYTSVGVWLSPFNGYLYLNANVEVKGTKLSLDPSELLTSRSILSTNVDNKAVGYFVYASKEATTLSLAVGQVKF</sequence>
<organism evidence="1 2">
    <name type="scientific">Bacteriovorax stolpii</name>
    <name type="common">Bdellovibrio stolpii</name>
    <dbReference type="NCBI Taxonomy" id="960"/>
    <lineage>
        <taxon>Bacteria</taxon>
        <taxon>Pseudomonadati</taxon>
        <taxon>Bdellovibrionota</taxon>
        <taxon>Bacteriovoracia</taxon>
        <taxon>Bacteriovoracales</taxon>
        <taxon>Bacteriovoracaceae</taxon>
        <taxon>Bacteriovorax</taxon>
    </lineage>
</organism>
<accession>A0A2K9NRP3</accession>
<keyword evidence="2" id="KW-1185">Reference proteome</keyword>
<dbReference type="AlphaFoldDB" id="A0A2K9NRP3"/>
<protein>
    <submittedName>
        <fullName evidence="1">Uncharacterized protein</fullName>
    </submittedName>
</protein>
<evidence type="ECO:0000313" key="1">
    <source>
        <dbReference type="EMBL" id="AUN98196.1"/>
    </source>
</evidence>
<name>A0A2K9NRP3_BACTC</name>
<dbReference type="Proteomes" id="UP000235584">
    <property type="component" value="Chromosome"/>
</dbReference>
<dbReference type="KEGG" id="bsto:C0V70_08775"/>
<evidence type="ECO:0000313" key="2">
    <source>
        <dbReference type="Proteomes" id="UP000235584"/>
    </source>
</evidence>
<gene>
    <name evidence="1" type="ORF">C0V70_08775</name>
</gene>
<reference evidence="1 2" key="1">
    <citation type="submission" date="2018-01" db="EMBL/GenBank/DDBJ databases">
        <title>Complete genome sequence of Bacteriovorax stolpii DSM12778.</title>
        <authorList>
            <person name="Tang B."/>
            <person name="Chang J."/>
        </authorList>
    </citation>
    <scope>NUCLEOTIDE SEQUENCE [LARGE SCALE GENOMIC DNA]</scope>
    <source>
        <strain evidence="1 2">DSM 12778</strain>
    </source>
</reference>
<proteinExistence type="predicted"/>
<dbReference type="EMBL" id="CP025704">
    <property type="protein sequence ID" value="AUN98196.1"/>
    <property type="molecule type" value="Genomic_DNA"/>
</dbReference>